<dbReference type="GO" id="GO:0005261">
    <property type="term" value="F:monoatomic cation channel activity"/>
    <property type="evidence" value="ECO:0007669"/>
    <property type="project" value="TreeGrafter"/>
</dbReference>
<feature type="domain" description="Piezo non-specific cation channel cap" evidence="2">
    <location>
        <begin position="45"/>
        <end position="319"/>
    </location>
</feature>
<dbReference type="GO" id="GO:0042391">
    <property type="term" value="P:regulation of membrane potential"/>
    <property type="evidence" value="ECO:0007669"/>
    <property type="project" value="TreeGrafter"/>
</dbReference>
<dbReference type="GO" id="GO:0008381">
    <property type="term" value="F:mechanosensitive monoatomic ion channel activity"/>
    <property type="evidence" value="ECO:0007669"/>
    <property type="project" value="InterPro"/>
</dbReference>
<organism evidence="3">
    <name type="scientific">Eutreptiella gymnastica</name>
    <dbReference type="NCBI Taxonomy" id="73025"/>
    <lineage>
        <taxon>Eukaryota</taxon>
        <taxon>Discoba</taxon>
        <taxon>Euglenozoa</taxon>
        <taxon>Euglenida</taxon>
        <taxon>Spirocuta</taxon>
        <taxon>Euglenophyceae</taxon>
        <taxon>Eutreptiales</taxon>
        <taxon>Eutreptiaceae</taxon>
        <taxon>Eutreptiella</taxon>
    </lineage>
</organism>
<gene>
    <name evidence="3" type="ORF">EGYM00392_LOCUS49961</name>
</gene>
<proteinExistence type="predicted"/>
<name>A0A7S1JCB0_9EUGL</name>
<keyword evidence="1" id="KW-1133">Transmembrane helix</keyword>
<dbReference type="InterPro" id="IPR031334">
    <property type="entry name" value="Piezo_cap_dom"/>
</dbReference>
<accession>A0A7S1JCB0</accession>
<dbReference type="PANTHER" id="PTHR13167:SF25">
    <property type="entry name" value="PIEZO-TYPE MECHANOSENSITIVE ION CHANNEL COMPONENT"/>
    <property type="match status" value="1"/>
</dbReference>
<dbReference type="GO" id="GO:0050982">
    <property type="term" value="P:detection of mechanical stimulus"/>
    <property type="evidence" value="ECO:0007669"/>
    <property type="project" value="TreeGrafter"/>
</dbReference>
<evidence type="ECO:0000256" key="1">
    <source>
        <dbReference type="SAM" id="Phobius"/>
    </source>
</evidence>
<feature type="transmembrane region" description="Helical" evidence="1">
    <location>
        <begin position="231"/>
        <end position="253"/>
    </location>
</feature>
<dbReference type="Pfam" id="PF12166">
    <property type="entry name" value="Piezo_cap"/>
    <property type="match status" value="1"/>
</dbReference>
<sequence length="389" mass="42981">MFTSQAAVVDGGIKWVNATHLTPALNTLWADPLVRTGFTAGDRLLQLTDMSETSSTTWTVSPPWRRHLVHLLADNGSVPMLELTTHVRRERGFGGLEFSLRQSWAVPNEIRPALIAMLEGRTDQPIHLRHFYQPFIENAPTNVALVPIPTERRVDCQLAMRRELQAQYGVLSCRALLAASNGLDGNLTRAEHNCFTGVGVSPCQVLNNTLGNALVPLYFVSSSMMVPSTEGLSGVLASFGIIALYTTGVLSLARVLRWTLTGKAQLVYLDDIQQPQKLINLVEDIKLTREEGDLKLEEELYNELIAIYQSTEHIRSYTTPNPADPQELQMAARCYTDSGELAGLDTYKHRHLQPGASDPFGRLLYLGDRHTSARQASTLRHADAGLAKG</sequence>
<protein>
    <recommendedName>
        <fullName evidence="2">Piezo non-specific cation channel cap domain-containing protein</fullName>
    </recommendedName>
</protein>
<dbReference type="InterPro" id="IPR027272">
    <property type="entry name" value="Piezo"/>
</dbReference>
<dbReference type="AlphaFoldDB" id="A0A7S1JCB0"/>
<evidence type="ECO:0000259" key="2">
    <source>
        <dbReference type="Pfam" id="PF12166"/>
    </source>
</evidence>
<keyword evidence="1" id="KW-0812">Transmembrane</keyword>
<reference evidence="3" key="1">
    <citation type="submission" date="2021-01" db="EMBL/GenBank/DDBJ databases">
        <authorList>
            <person name="Corre E."/>
            <person name="Pelletier E."/>
            <person name="Niang G."/>
            <person name="Scheremetjew M."/>
            <person name="Finn R."/>
            <person name="Kale V."/>
            <person name="Holt S."/>
            <person name="Cochrane G."/>
            <person name="Meng A."/>
            <person name="Brown T."/>
            <person name="Cohen L."/>
        </authorList>
    </citation>
    <scope>NUCLEOTIDE SEQUENCE</scope>
    <source>
        <strain evidence="3">NIES-381</strain>
    </source>
</reference>
<dbReference type="PANTHER" id="PTHR13167">
    <property type="entry name" value="PIEZO-TYPE MECHANOSENSITIVE ION CHANNEL COMPONENT"/>
    <property type="match status" value="1"/>
</dbReference>
<dbReference type="GO" id="GO:0016020">
    <property type="term" value="C:membrane"/>
    <property type="evidence" value="ECO:0007669"/>
    <property type="project" value="InterPro"/>
</dbReference>
<dbReference type="GO" id="GO:0071260">
    <property type="term" value="P:cellular response to mechanical stimulus"/>
    <property type="evidence" value="ECO:0007669"/>
    <property type="project" value="TreeGrafter"/>
</dbReference>
<keyword evidence="1" id="KW-0472">Membrane</keyword>
<evidence type="ECO:0000313" key="3">
    <source>
        <dbReference type="EMBL" id="CAD9038799.1"/>
    </source>
</evidence>
<dbReference type="EMBL" id="HBGA01134567">
    <property type="protein sequence ID" value="CAD9038799.1"/>
    <property type="molecule type" value="Transcribed_RNA"/>
</dbReference>